<evidence type="ECO:0000313" key="4">
    <source>
        <dbReference type="EMBL" id="GHO50089.1"/>
    </source>
</evidence>
<dbReference type="InterPro" id="IPR010376">
    <property type="entry name" value="GBBH-like_N"/>
</dbReference>
<evidence type="ECO:0000256" key="2">
    <source>
        <dbReference type="ARBA" id="ARBA00023004"/>
    </source>
</evidence>
<evidence type="ECO:0000259" key="3">
    <source>
        <dbReference type="Pfam" id="PF06155"/>
    </source>
</evidence>
<dbReference type="PANTHER" id="PTHR35303">
    <property type="entry name" value="OS02G0197800 PROTEIN"/>
    <property type="match status" value="1"/>
</dbReference>
<evidence type="ECO:0000313" key="5">
    <source>
        <dbReference type="Proteomes" id="UP000612362"/>
    </source>
</evidence>
<dbReference type="Gene3D" id="3.30.2020.30">
    <property type="match status" value="1"/>
</dbReference>
<organism evidence="4 5">
    <name type="scientific">Ktedonospora formicarum</name>
    <dbReference type="NCBI Taxonomy" id="2778364"/>
    <lineage>
        <taxon>Bacteria</taxon>
        <taxon>Bacillati</taxon>
        <taxon>Chloroflexota</taxon>
        <taxon>Ktedonobacteria</taxon>
        <taxon>Ktedonobacterales</taxon>
        <taxon>Ktedonobacteraceae</taxon>
        <taxon>Ktedonospora</taxon>
    </lineage>
</organism>
<dbReference type="Proteomes" id="UP000612362">
    <property type="component" value="Unassembled WGS sequence"/>
</dbReference>
<keyword evidence="1" id="KW-0479">Metal-binding</keyword>
<keyword evidence="5" id="KW-1185">Reference proteome</keyword>
<gene>
    <name evidence="4" type="ORF">KSX_82520</name>
</gene>
<name>A0A8J3IDL2_9CHLR</name>
<feature type="domain" description="Gamma-butyrobetaine hydroxylase-like N-terminal" evidence="3">
    <location>
        <begin position="31"/>
        <end position="117"/>
    </location>
</feature>
<dbReference type="GO" id="GO:0046872">
    <property type="term" value="F:metal ion binding"/>
    <property type="evidence" value="ECO:0007669"/>
    <property type="project" value="UniProtKB-KW"/>
</dbReference>
<evidence type="ECO:0000256" key="1">
    <source>
        <dbReference type="ARBA" id="ARBA00022723"/>
    </source>
</evidence>
<keyword evidence="2" id="KW-0408">Iron</keyword>
<accession>A0A8J3IDL2</accession>
<comment type="caution">
    <text evidence="4">The sequence shown here is derived from an EMBL/GenBank/DDBJ whole genome shotgun (WGS) entry which is preliminary data.</text>
</comment>
<dbReference type="InterPro" id="IPR038492">
    <property type="entry name" value="GBBH-like_N_sf"/>
</dbReference>
<dbReference type="Pfam" id="PF06155">
    <property type="entry name" value="GBBH-like_N"/>
    <property type="match status" value="1"/>
</dbReference>
<proteinExistence type="predicted"/>
<protein>
    <recommendedName>
        <fullName evidence="3">Gamma-butyrobetaine hydroxylase-like N-terminal domain-containing protein</fullName>
    </recommendedName>
</protein>
<sequence>MSLFGYYWLRQTAYLGSAIMSNYLVPVSFLLEEEKRQLILTWSDEHESLHNWETLRWACPCAWCAGEGGQPGMLQSRENLTTEETTLVNLQPVGRYGLTPIWEDGHKTGIYTFEKLRAMCECDECKRNAPQVERHTRR</sequence>
<dbReference type="EMBL" id="BNJF01000007">
    <property type="protein sequence ID" value="GHO50089.1"/>
    <property type="molecule type" value="Genomic_DNA"/>
</dbReference>
<reference evidence="4" key="1">
    <citation type="submission" date="2020-10" db="EMBL/GenBank/DDBJ databases">
        <title>Taxonomic study of unclassified bacteria belonging to the class Ktedonobacteria.</title>
        <authorList>
            <person name="Yabe S."/>
            <person name="Wang C.M."/>
            <person name="Zheng Y."/>
            <person name="Sakai Y."/>
            <person name="Cavaletti L."/>
            <person name="Monciardini P."/>
            <person name="Donadio S."/>
        </authorList>
    </citation>
    <scope>NUCLEOTIDE SEQUENCE</scope>
    <source>
        <strain evidence="4">SOSP1-1</strain>
    </source>
</reference>
<dbReference type="AlphaFoldDB" id="A0A8J3IDL2"/>